<dbReference type="Gene3D" id="2.60.40.3570">
    <property type="match status" value="1"/>
</dbReference>
<dbReference type="CDD" id="cd13120">
    <property type="entry name" value="BF2867_like_N"/>
    <property type="match status" value="1"/>
</dbReference>
<dbReference type="EMBL" id="VVYX01000011">
    <property type="protein sequence ID" value="KAA5419328.1"/>
    <property type="molecule type" value="Genomic_DNA"/>
</dbReference>
<dbReference type="AlphaFoldDB" id="A0A6L3K3D8"/>
<protein>
    <recommendedName>
        <fullName evidence="3">DUF1566 domain-containing protein</fullName>
    </recommendedName>
</protein>
<proteinExistence type="predicted"/>
<dbReference type="RefSeq" id="WP_149946603.1">
    <property type="nucleotide sequence ID" value="NZ_JBBNMF010000025.1"/>
</dbReference>
<organism evidence="1 2">
    <name type="scientific">Bacteroides cellulosilyticus</name>
    <dbReference type="NCBI Taxonomy" id="246787"/>
    <lineage>
        <taxon>Bacteria</taxon>
        <taxon>Pseudomonadati</taxon>
        <taxon>Bacteroidota</taxon>
        <taxon>Bacteroidia</taxon>
        <taxon>Bacteroidales</taxon>
        <taxon>Bacteroidaceae</taxon>
        <taxon>Bacteroides</taxon>
    </lineage>
</organism>
<dbReference type="PROSITE" id="PS51257">
    <property type="entry name" value="PROKAR_LIPOPROTEIN"/>
    <property type="match status" value="1"/>
</dbReference>
<dbReference type="Gene3D" id="2.60.40.2620">
    <property type="entry name" value="Fimbrillin-like"/>
    <property type="match status" value="1"/>
</dbReference>
<accession>A0A6L3K3D8</accession>
<dbReference type="Proteomes" id="UP000482653">
    <property type="component" value="Unassembled WGS sequence"/>
</dbReference>
<dbReference type="InterPro" id="IPR042278">
    <property type="entry name" value="Mfa-like_1_N"/>
</dbReference>
<comment type="caution">
    <text evidence="1">The sequence shown here is derived from an EMBL/GenBank/DDBJ whole genome shotgun (WGS) entry which is preliminary data.</text>
</comment>
<evidence type="ECO:0000313" key="2">
    <source>
        <dbReference type="Proteomes" id="UP000482653"/>
    </source>
</evidence>
<name>A0A6L3K3D8_9BACE</name>
<sequence>MKRIILHIPNITAAAFVQLAAVVVFASAFLLTGCSENELPSDENTDTNRTTFTIEVSDGGYAPAAGEKPGTRATENGYATQFTVGDKIGVFAVKDDEIVDGVNNLCLVATADGSNLVWKTEDGKTPLNISDATYYAYYPWQPDEKITDKVYPATTKVTTFFYDVIKDWIPSTNQGTYIDYTSFDLMIASGTPSDKSLSFSMQHKMALVVIDLPKTKYKLTDANGQALPDYIIDAPDTKFKGFTPYRMSDGTYRYLIKPAATNSQPETLSGSYTNATSATAEWEFEASVDAGKYGKYVVDDGTIIEETHQLQAGDFFMKDGTLLSKEGELSDEEKAACIGIVYWVGDPTKITPANEKANISNKDNLQGDKTLAKDHPGCTHGLVVSLGEESCYWQASTTSVQYWLNSNHSGEFLSVESGFKASDPLNNIQGYNNTKAIEAFNESSDNSGSQVYVVQKVVKYREKVPAPTASSGWYVPSEKELTLLCGEDVDNIYTNNSGGTDNHDLINKKLELISSATTLSSSAYWSSTERSYDYAFSVYFNGGRVESSYKHNPSYRVRFSIAF</sequence>
<gene>
    <name evidence="1" type="ORF">F2Y87_10085</name>
</gene>
<reference evidence="1 2" key="1">
    <citation type="journal article" date="2019" name="Nat. Med.">
        <title>A library of human gut bacterial isolates paired with longitudinal multiomics data enables mechanistic microbiome research.</title>
        <authorList>
            <person name="Poyet M."/>
            <person name="Groussin M."/>
            <person name="Gibbons S.M."/>
            <person name="Avila-Pacheco J."/>
            <person name="Jiang X."/>
            <person name="Kearney S.M."/>
            <person name="Perrotta A.R."/>
            <person name="Berdy B."/>
            <person name="Zhao S."/>
            <person name="Lieberman T.D."/>
            <person name="Swanson P.K."/>
            <person name="Smith M."/>
            <person name="Roesemann S."/>
            <person name="Alexander J.E."/>
            <person name="Rich S.A."/>
            <person name="Livny J."/>
            <person name="Vlamakis H."/>
            <person name="Clish C."/>
            <person name="Bullock K."/>
            <person name="Deik A."/>
            <person name="Scott J."/>
            <person name="Pierce K.A."/>
            <person name="Xavier R.J."/>
            <person name="Alm E.J."/>
        </authorList>
    </citation>
    <scope>NUCLEOTIDE SEQUENCE [LARGE SCALE GENOMIC DNA]</scope>
    <source>
        <strain evidence="1 2">BIOML-A8</strain>
    </source>
</reference>
<evidence type="ECO:0008006" key="3">
    <source>
        <dbReference type="Google" id="ProtNLM"/>
    </source>
</evidence>
<evidence type="ECO:0000313" key="1">
    <source>
        <dbReference type="EMBL" id="KAA5419328.1"/>
    </source>
</evidence>